<comment type="function">
    <text evidence="5">Endoribonuclease that initiates mRNA decay.</text>
</comment>
<evidence type="ECO:0000256" key="1">
    <source>
        <dbReference type="ARBA" id="ARBA00022722"/>
    </source>
</evidence>
<dbReference type="InterPro" id="IPR022711">
    <property type="entry name" value="RNase_Y_N"/>
</dbReference>
<evidence type="ECO:0000256" key="2">
    <source>
        <dbReference type="ARBA" id="ARBA00022759"/>
    </source>
</evidence>
<dbReference type="Pfam" id="PF12072">
    <property type="entry name" value="RNase_Y_N"/>
    <property type="match status" value="1"/>
</dbReference>
<dbReference type="Pfam" id="PF01966">
    <property type="entry name" value="HD"/>
    <property type="match status" value="1"/>
</dbReference>
<dbReference type="PANTHER" id="PTHR12826:SF15">
    <property type="entry name" value="RIBONUCLEASE Y"/>
    <property type="match status" value="1"/>
</dbReference>
<keyword evidence="3 5" id="KW-0378">Hydrolase</keyword>
<keyword evidence="5" id="KW-1133">Transmembrane helix</keyword>
<dbReference type="EMBL" id="MFGM01000006">
    <property type="protein sequence ID" value="OGF38203.1"/>
    <property type="molecule type" value="Genomic_DNA"/>
</dbReference>
<dbReference type="Proteomes" id="UP000178656">
    <property type="component" value="Unassembled WGS sequence"/>
</dbReference>
<dbReference type="GO" id="GO:0003723">
    <property type="term" value="F:RNA binding"/>
    <property type="evidence" value="ECO:0007669"/>
    <property type="project" value="UniProtKB-UniRule"/>
</dbReference>
<dbReference type="Gene3D" id="3.30.1370.10">
    <property type="entry name" value="K Homology domain, type 1"/>
    <property type="match status" value="1"/>
</dbReference>
<dbReference type="InterPro" id="IPR004087">
    <property type="entry name" value="KH_dom"/>
</dbReference>
<dbReference type="PANTHER" id="PTHR12826">
    <property type="entry name" value="RIBONUCLEASE Y"/>
    <property type="match status" value="1"/>
</dbReference>
<keyword evidence="2 5" id="KW-0255">Endonuclease</keyword>
<reference evidence="9 10" key="1">
    <citation type="journal article" date="2016" name="Nat. Commun.">
        <title>Thousands of microbial genomes shed light on interconnected biogeochemical processes in an aquifer system.</title>
        <authorList>
            <person name="Anantharaman K."/>
            <person name="Brown C.T."/>
            <person name="Hug L.A."/>
            <person name="Sharon I."/>
            <person name="Castelle C.J."/>
            <person name="Probst A.J."/>
            <person name="Thomas B.C."/>
            <person name="Singh A."/>
            <person name="Wilkins M.J."/>
            <person name="Karaoz U."/>
            <person name="Brodie E.L."/>
            <person name="Williams K.H."/>
            <person name="Hubbard S.S."/>
            <person name="Banfield J.F."/>
        </authorList>
    </citation>
    <scope>NUCLEOTIDE SEQUENCE [LARGE SCALE GENOMIC DNA]</scope>
</reference>
<evidence type="ECO:0000313" key="9">
    <source>
        <dbReference type="EMBL" id="OGF38203.1"/>
    </source>
</evidence>
<evidence type="ECO:0000256" key="5">
    <source>
        <dbReference type="HAMAP-Rule" id="MF_00335"/>
    </source>
</evidence>
<sequence>MILYPILIGAGTIVGLVVGYFVRKKLAQAEADSLEAKVQTMLSEAKAQEKEILIDAKDKAIKIVDEAKRDETTRRNELRDLQHRLENRETLFDQKLLDLESKQTKLHEKAAKLEEIKLQIQQIKKEQMDKLERIAALTREDAKKVLLENVEKETGDALASRIRKLEADNSIQFENVAREKLVEVIQRCSISHAVESTTSIVDLPSDEMKGRIIGREGRNIKAIEQATGVEIIVDDTPNAITVSAFSPIRRQVAKKALEKLILDGRIHPGRIEEAIDEAKKEIAVEIKKAGEAACYEVGVAGLENKLVQIIGRLKYRTSYGQNVLQHSIEVAHLSALLAENIGANVSVARKAGFLHDIGKAVDHEIQGTHPEIGRDIAKKFNIPEEIIIPILTHHEDKPPTIEAVIVKVADAISGARPGARKDTYERYLQRLEELETIAKRNEGVEKSYAIQAGREVRVFVEPSKINDLDAEKLAQKIAKDIESELKYPGEIKVMVIRENRVIEYAR</sequence>
<comment type="caution">
    <text evidence="9">The sequence shown here is derived from an EMBL/GenBank/DDBJ whole genome shotgun (WGS) entry which is preliminary data.</text>
</comment>
<evidence type="ECO:0000256" key="6">
    <source>
        <dbReference type="NCBIfam" id="TIGR03319"/>
    </source>
</evidence>
<dbReference type="PROSITE" id="PS51831">
    <property type="entry name" value="HD"/>
    <property type="match status" value="1"/>
</dbReference>
<evidence type="ECO:0000256" key="7">
    <source>
        <dbReference type="SAM" id="Coils"/>
    </source>
</evidence>
<keyword evidence="5" id="KW-0812">Transmembrane</keyword>
<dbReference type="NCBIfam" id="TIGR00277">
    <property type="entry name" value="HDIG"/>
    <property type="match status" value="1"/>
</dbReference>
<dbReference type="Gene3D" id="1.10.3210.10">
    <property type="entry name" value="Hypothetical protein af1432"/>
    <property type="match status" value="1"/>
</dbReference>
<gene>
    <name evidence="5" type="primary">rny</name>
    <name evidence="9" type="ORF">A2482_03950</name>
</gene>
<name>A0A1F5TH66_9BACT</name>
<dbReference type="SMART" id="SM00471">
    <property type="entry name" value="HDc"/>
    <property type="match status" value="1"/>
</dbReference>
<keyword evidence="5" id="KW-1003">Cell membrane</keyword>
<dbReference type="InterPro" id="IPR006675">
    <property type="entry name" value="HDIG_dom"/>
</dbReference>
<evidence type="ECO:0000259" key="8">
    <source>
        <dbReference type="PROSITE" id="PS51831"/>
    </source>
</evidence>
<dbReference type="GO" id="GO:0004521">
    <property type="term" value="F:RNA endonuclease activity"/>
    <property type="evidence" value="ECO:0007669"/>
    <property type="project" value="UniProtKB-UniRule"/>
</dbReference>
<feature type="coiled-coil region" evidence="7">
    <location>
        <begin position="96"/>
        <end position="140"/>
    </location>
</feature>
<dbReference type="InterPro" id="IPR003607">
    <property type="entry name" value="HD/PDEase_dom"/>
</dbReference>
<accession>A0A1F5TH66</accession>
<evidence type="ECO:0000256" key="4">
    <source>
        <dbReference type="ARBA" id="ARBA00022884"/>
    </source>
</evidence>
<dbReference type="InterPro" id="IPR017705">
    <property type="entry name" value="Ribonuclease_Y"/>
</dbReference>
<dbReference type="CDD" id="cd22431">
    <property type="entry name" value="KH-I_RNaseY"/>
    <property type="match status" value="1"/>
</dbReference>
<evidence type="ECO:0000313" key="10">
    <source>
        <dbReference type="Proteomes" id="UP000178656"/>
    </source>
</evidence>
<dbReference type="GO" id="GO:0005886">
    <property type="term" value="C:plasma membrane"/>
    <property type="evidence" value="ECO:0007669"/>
    <property type="project" value="UniProtKB-SubCell"/>
</dbReference>
<dbReference type="Pfam" id="PF00013">
    <property type="entry name" value="KH_1"/>
    <property type="match status" value="1"/>
</dbReference>
<comment type="subcellular location">
    <subcellularLocation>
        <location evidence="5">Cell membrane</location>
        <topology evidence="5">Single-pass membrane protein</topology>
    </subcellularLocation>
</comment>
<dbReference type="GO" id="GO:0006402">
    <property type="term" value="P:mRNA catabolic process"/>
    <property type="evidence" value="ECO:0007669"/>
    <property type="project" value="UniProtKB-UniRule"/>
</dbReference>
<comment type="similarity">
    <text evidence="5">Belongs to the RNase Y family.</text>
</comment>
<dbReference type="PROSITE" id="PS50084">
    <property type="entry name" value="KH_TYPE_1"/>
    <property type="match status" value="1"/>
</dbReference>
<dbReference type="AlphaFoldDB" id="A0A1F5TH66"/>
<dbReference type="CDD" id="cd00077">
    <property type="entry name" value="HDc"/>
    <property type="match status" value="1"/>
</dbReference>
<dbReference type="HAMAP" id="MF_00335">
    <property type="entry name" value="RNase_Y"/>
    <property type="match status" value="1"/>
</dbReference>
<dbReference type="SUPFAM" id="SSF109604">
    <property type="entry name" value="HD-domain/PDEase-like"/>
    <property type="match status" value="1"/>
</dbReference>
<keyword evidence="7" id="KW-0175">Coiled coil</keyword>
<dbReference type="InterPro" id="IPR006674">
    <property type="entry name" value="HD_domain"/>
</dbReference>
<feature type="coiled-coil region" evidence="7">
    <location>
        <begin position="24"/>
        <end position="51"/>
    </location>
</feature>
<evidence type="ECO:0000256" key="3">
    <source>
        <dbReference type="ARBA" id="ARBA00022801"/>
    </source>
</evidence>
<keyword evidence="5" id="KW-0472">Membrane</keyword>
<dbReference type="InterPro" id="IPR036612">
    <property type="entry name" value="KH_dom_type_1_sf"/>
</dbReference>
<dbReference type="InterPro" id="IPR004088">
    <property type="entry name" value="KH_dom_type_1"/>
</dbReference>
<feature type="transmembrane region" description="Helical" evidence="5">
    <location>
        <begin position="6"/>
        <end position="22"/>
    </location>
</feature>
<keyword evidence="4 5" id="KW-0694">RNA-binding</keyword>
<organism evidence="9 10">
    <name type="scientific">Candidatus Falkowbacteria bacterium RIFOXYC2_FULL_48_21</name>
    <dbReference type="NCBI Taxonomy" id="1798005"/>
    <lineage>
        <taxon>Bacteria</taxon>
        <taxon>Candidatus Falkowiibacteriota</taxon>
    </lineage>
</organism>
<dbReference type="NCBIfam" id="TIGR03319">
    <property type="entry name" value="RNase_Y"/>
    <property type="match status" value="1"/>
</dbReference>
<dbReference type="SMART" id="SM00322">
    <property type="entry name" value="KH"/>
    <property type="match status" value="1"/>
</dbReference>
<keyword evidence="1 5" id="KW-0540">Nuclease</keyword>
<dbReference type="GO" id="GO:0016787">
    <property type="term" value="F:hydrolase activity"/>
    <property type="evidence" value="ECO:0007669"/>
    <property type="project" value="UniProtKB-KW"/>
</dbReference>
<feature type="domain" description="HD" evidence="8">
    <location>
        <begin position="323"/>
        <end position="415"/>
    </location>
</feature>
<protein>
    <recommendedName>
        <fullName evidence="5 6">Ribonuclease Y</fullName>
        <shortName evidence="5">RNase Y</shortName>
        <ecNumber evidence="5 6">3.1.-.-</ecNumber>
    </recommendedName>
</protein>
<proteinExistence type="inferred from homology"/>
<dbReference type="SUPFAM" id="SSF54791">
    <property type="entry name" value="Eukaryotic type KH-domain (KH-domain type I)"/>
    <property type="match status" value="1"/>
</dbReference>
<dbReference type="EC" id="3.1.-.-" evidence="5 6"/>